<feature type="domain" description="Polysaccharide pyruvyl transferase" evidence="1">
    <location>
        <begin position="33"/>
        <end position="315"/>
    </location>
</feature>
<evidence type="ECO:0000313" key="2">
    <source>
        <dbReference type="EMBL" id="QOS21856.1"/>
    </source>
</evidence>
<proteinExistence type="predicted"/>
<protein>
    <recommendedName>
        <fullName evidence="1">Polysaccharide pyruvyl transferase domain-containing protein</fullName>
    </recommendedName>
</protein>
<name>A0A7M1W480_VIBPH</name>
<gene>
    <name evidence="2" type="ORF">VP271_00043</name>
</gene>
<accession>A0A7M1W480</accession>
<evidence type="ECO:0000259" key="1">
    <source>
        <dbReference type="Pfam" id="PF04230"/>
    </source>
</evidence>
<dbReference type="EMBL" id="MT898199">
    <property type="protein sequence ID" value="QOS21856.1"/>
    <property type="molecule type" value="Genomic_DNA"/>
</dbReference>
<reference evidence="2" key="1">
    <citation type="submission" date="2020-08" db="EMBL/GenBank/DDBJ databases">
        <title>Genetic structure, function and evolution of capsule biosynthesis loci in Vibrio parahaemolyticus.</title>
        <authorList>
            <person name="Li L."/>
            <person name="Bian S."/>
        </authorList>
    </citation>
    <scope>NUCLEOTIDE SEQUENCE</scope>
    <source>
        <strain evidence="2">VP271</strain>
    </source>
</reference>
<dbReference type="InterPro" id="IPR007345">
    <property type="entry name" value="Polysacch_pyruvyl_Trfase"/>
</dbReference>
<organism evidence="2">
    <name type="scientific">Vibrio parahaemolyticus</name>
    <dbReference type="NCBI Taxonomy" id="670"/>
    <lineage>
        <taxon>Bacteria</taxon>
        <taxon>Pseudomonadati</taxon>
        <taxon>Pseudomonadota</taxon>
        <taxon>Gammaproteobacteria</taxon>
        <taxon>Vibrionales</taxon>
        <taxon>Vibrionaceae</taxon>
        <taxon>Vibrio</taxon>
    </lineage>
</organism>
<dbReference type="Pfam" id="PF04230">
    <property type="entry name" value="PS_pyruv_trans"/>
    <property type="match status" value="1"/>
</dbReference>
<dbReference type="AlphaFoldDB" id="A0A7M1W480"/>
<dbReference type="RefSeq" id="WP_031847902.1">
    <property type="nucleotide sequence ID" value="NZ_CP046831.1"/>
</dbReference>
<sequence>MYMKKVGIVGTYGRIDGCAFLNTDELLSKVGQNTGNLLFQYAVTNAIKEEKVIIGTDVPWDVELVKETCRVIVIPSANFIREGFDFSGFVDFLDNTGLPLVFLGLGAQAKDYQQTEFDFHPSIEKLIHLVKERCVTAGLRGSFTKNLLERFGVTNTEIIGCPTNFINQNEKFIENLEKKWNRDIFSFVATGDEPWPSDLTKRDAERQMIQWISEGNGIYLQQSVAPFIRYARQNNSSQTELVPEHHEESLRASIAPDMSTTQFRAFVATKMRLYYSVDQWMEDSARFDFSIGLRLHGNMAAWQSGTPAIWIYHDSRTRELAETMALPHISHMDYLKIDSLEQLRNKVDFSFSQYGKRRKLLKDRYKKILDDAGISHVFD</sequence>